<dbReference type="AlphaFoldDB" id="A0A4Y5UXZ4"/>
<keyword evidence="8 10" id="KW-0012">Acyltransferase</keyword>
<keyword evidence="6" id="KW-0564">Palmitate</keyword>
<keyword evidence="7" id="KW-0449">Lipoprotein</keyword>
<evidence type="ECO:0000259" key="11">
    <source>
        <dbReference type="Pfam" id="PF01529"/>
    </source>
</evidence>
<evidence type="ECO:0000313" key="12">
    <source>
        <dbReference type="EMBL" id="QDD67720.1"/>
    </source>
</evidence>
<accession>A0A4Y5UXZ4</accession>
<organism evidence="12">
    <name type="scientific">uncultured eukaryote</name>
    <dbReference type="NCBI Taxonomy" id="100272"/>
    <lineage>
        <taxon>Eukaryota</taxon>
        <taxon>environmental samples</taxon>
    </lineage>
</organism>
<sequence length="321" mass="37387">MKRQYQLWPGKSHFLCWGRCVVGPDRKYFLLAVAFIVVPAVFYCGLVWPYLFWKLEPYISVPLAVFYFSILLCILTFMMLTRYRDPGIIPRGRAIEYDPENPWDYEEKKPAETMRLNLKGDPKFRVKYCETCHIYRPPRCTHCAVCNNCVERFDHHCPWVGNCIGRRNYQTFLAFVWSVILGCVYICLLSIAHLAIVIVEAIHEEGSGAYVFLYILRYGFFSVITLGYCAVAIGLVGFLGTFHCLLVCKNQTTNEKLKGLYKKKMNPYSKGPCLNFISILWAPVFPRPVNWRERVDEDTAKLVKRKAWPKDKRKASARRTK</sequence>
<comment type="catalytic activity">
    <reaction evidence="9 10">
        <text>L-cysteinyl-[protein] + hexadecanoyl-CoA = S-hexadecanoyl-L-cysteinyl-[protein] + CoA</text>
        <dbReference type="Rhea" id="RHEA:36683"/>
        <dbReference type="Rhea" id="RHEA-COMP:10131"/>
        <dbReference type="Rhea" id="RHEA-COMP:11032"/>
        <dbReference type="ChEBI" id="CHEBI:29950"/>
        <dbReference type="ChEBI" id="CHEBI:57287"/>
        <dbReference type="ChEBI" id="CHEBI:57379"/>
        <dbReference type="ChEBI" id="CHEBI:74151"/>
        <dbReference type="EC" id="2.3.1.225"/>
    </reaction>
</comment>
<evidence type="ECO:0000256" key="8">
    <source>
        <dbReference type="ARBA" id="ARBA00023315"/>
    </source>
</evidence>
<evidence type="ECO:0000256" key="6">
    <source>
        <dbReference type="ARBA" id="ARBA00023139"/>
    </source>
</evidence>
<feature type="transmembrane region" description="Helical" evidence="10">
    <location>
        <begin position="59"/>
        <end position="81"/>
    </location>
</feature>
<dbReference type="GO" id="GO:0019706">
    <property type="term" value="F:protein-cysteine S-palmitoyltransferase activity"/>
    <property type="evidence" value="ECO:0007669"/>
    <property type="project" value="UniProtKB-EC"/>
</dbReference>
<dbReference type="GO" id="GO:0006612">
    <property type="term" value="P:protein targeting to membrane"/>
    <property type="evidence" value="ECO:0007669"/>
    <property type="project" value="TreeGrafter"/>
</dbReference>
<dbReference type="EMBL" id="MK629535">
    <property type="protein sequence ID" value="QDD67720.1"/>
    <property type="molecule type" value="mRNA"/>
</dbReference>
<evidence type="ECO:0000256" key="4">
    <source>
        <dbReference type="ARBA" id="ARBA00022989"/>
    </source>
</evidence>
<dbReference type="GO" id="GO:0005783">
    <property type="term" value="C:endoplasmic reticulum"/>
    <property type="evidence" value="ECO:0007669"/>
    <property type="project" value="TreeGrafter"/>
</dbReference>
<comment type="similarity">
    <text evidence="10">Belongs to the DHHC palmitoyltransferase family.</text>
</comment>
<feature type="transmembrane region" description="Helical" evidence="10">
    <location>
        <begin position="172"/>
        <end position="198"/>
    </location>
</feature>
<feature type="domain" description="Palmitoyltransferase DHHC" evidence="11">
    <location>
        <begin position="126"/>
        <end position="258"/>
    </location>
</feature>
<dbReference type="EC" id="2.3.1.225" evidence="10"/>
<feature type="transmembrane region" description="Helical" evidence="10">
    <location>
        <begin position="218"/>
        <end position="248"/>
    </location>
</feature>
<dbReference type="PANTHER" id="PTHR22883:SF43">
    <property type="entry name" value="PALMITOYLTRANSFERASE APP"/>
    <property type="match status" value="1"/>
</dbReference>
<evidence type="ECO:0000256" key="1">
    <source>
        <dbReference type="ARBA" id="ARBA00004127"/>
    </source>
</evidence>
<keyword evidence="4 10" id="KW-1133">Transmembrane helix</keyword>
<comment type="domain">
    <text evidence="10">The DHHC domain is required for palmitoyltransferase activity.</text>
</comment>
<feature type="transmembrane region" description="Helical" evidence="10">
    <location>
        <begin position="28"/>
        <end position="53"/>
    </location>
</feature>
<comment type="subcellular location">
    <subcellularLocation>
        <location evidence="1">Endomembrane system</location>
        <topology evidence="1">Multi-pass membrane protein</topology>
    </subcellularLocation>
</comment>
<dbReference type="InterPro" id="IPR001594">
    <property type="entry name" value="Palmitoyltrfase_DHHC"/>
</dbReference>
<evidence type="ECO:0000256" key="10">
    <source>
        <dbReference type="RuleBase" id="RU079119"/>
    </source>
</evidence>
<dbReference type="InterPro" id="IPR039859">
    <property type="entry name" value="PFA4/ZDH16/20/ERF2-like"/>
</dbReference>
<reference evidence="12" key="1">
    <citation type="submission" date="2019-03" db="EMBL/GenBank/DDBJ databases">
        <title>DHHC domain containing protein isolated from metal polluted soil having high heavy metal tolerant properties.</title>
        <authorList>
            <person name="Mukherjee A."/>
            <person name="Yadav R."/>
            <person name="Marmeisse R."/>
            <person name="Fraissinet-Tachet L."/>
            <person name="Reddy M.S."/>
        </authorList>
    </citation>
    <scope>NUCLEOTIDE SEQUENCE</scope>
</reference>
<proteinExistence type="evidence at transcript level"/>
<keyword evidence="3 10" id="KW-0812">Transmembrane</keyword>
<evidence type="ECO:0000256" key="9">
    <source>
        <dbReference type="ARBA" id="ARBA00048048"/>
    </source>
</evidence>
<protein>
    <recommendedName>
        <fullName evidence="10">Palmitoyltransferase</fullName>
        <ecNumber evidence="10">2.3.1.225</ecNumber>
    </recommendedName>
</protein>
<dbReference type="GO" id="GO:0005794">
    <property type="term" value="C:Golgi apparatus"/>
    <property type="evidence" value="ECO:0007669"/>
    <property type="project" value="TreeGrafter"/>
</dbReference>
<dbReference type="PANTHER" id="PTHR22883">
    <property type="entry name" value="ZINC FINGER DHHC DOMAIN CONTAINING PROTEIN"/>
    <property type="match status" value="1"/>
</dbReference>
<evidence type="ECO:0000256" key="5">
    <source>
        <dbReference type="ARBA" id="ARBA00023136"/>
    </source>
</evidence>
<keyword evidence="2 10" id="KW-0808">Transferase</keyword>
<dbReference type="Pfam" id="PF01529">
    <property type="entry name" value="DHHC"/>
    <property type="match status" value="1"/>
</dbReference>
<evidence type="ECO:0000256" key="2">
    <source>
        <dbReference type="ARBA" id="ARBA00022679"/>
    </source>
</evidence>
<name>A0A4Y5UXZ4_9EUKA</name>
<evidence type="ECO:0000256" key="7">
    <source>
        <dbReference type="ARBA" id="ARBA00023288"/>
    </source>
</evidence>
<evidence type="ECO:0000256" key="3">
    <source>
        <dbReference type="ARBA" id="ARBA00022692"/>
    </source>
</evidence>
<keyword evidence="5 10" id="KW-0472">Membrane</keyword>
<dbReference type="PROSITE" id="PS50216">
    <property type="entry name" value="DHHC"/>
    <property type="match status" value="1"/>
</dbReference>